<reference evidence="7 8" key="1">
    <citation type="submission" date="2020-04" db="EMBL/GenBank/DDBJ databases">
        <title>Flammeovirga sp. SR4, a novel species isolated from seawater.</title>
        <authorList>
            <person name="Wang X."/>
        </authorList>
    </citation>
    <scope>NUCLEOTIDE SEQUENCE [LARGE SCALE GENOMIC DNA]</scope>
    <source>
        <strain evidence="7 8">ATCC 23126</strain>
    </source>
</reference>
<evidence type="ECO:0000256" key="2">
    <source>
        <dbReference type="ARBA" id="ARBA00022475"/>
    </source>
</evidence>
<proteinExistence type="predicted"/>
<dbReference type="NCBIfam" id="TIGR00374">
    <property type="entry name" value="flippase-like domain"/>
    <property type="match status" value="1"/>
</dbReference>
<comment type="subcellular location">
    <subcellularLocation>
        <location evidence="1">Cell membrane</location>
        <topology evidence="1">Multi-pass membrane protein</topology>
    </subcellularLocation>
</comment>
<dbReference type="PANTHER" id="PTHR39087:SF2">
    <property type="entry name" value="UPF0104 MEMBRANE PROTEIN MJ1595"/>
    <property type="match status" value="1"/>
</dbReference>
<dbReference type="GO" id="GO:0005886">
    <property type="term" value="C:plasma membrane"/>
    <property type="evidence" value="ECO:0007669"/>
    <property type="project" value="UniProtKB-SubCell"/>
</dbReference>
<keyword evidence="4 6" id="KW-1133">Transmembrane helix</keyword>
<comment type="caution">
    <text evidence="7">The sequence shown here is derived from an EMBL/GenBank/DDBJ whole genome shotgun (WGS) entry which is preliminary data.</text>
</comment>
<evidence type="ECO:0000313" key="7">
    <source>
        <dbReference type="EMBL" id="NME67459.1"/>
    </source>
</evidence>
<feature type="transmembrane region" description="Helical" evidence="6">
    <location>
        <begin position="39"/>
        <end position="57"/>
    </location>
</feature>
<evidence type="ECO:0000256" key="5">
    <source>
        <dbReference type="ARBA" id="ARBA00023136"/>
    </source>
</evidence>
<keyword evidence="2" id="KW-1003">Cell membrane</keyword>
<dbReference type="PANTHER" id="PTHR39087">
    <property type="entry name" value="UPF0104 MEMBRANE PROTEIN MJ1595"/>
    <property type="match status" value="1"/>
</dbReference>
<sequence length="338" mass="37992">MKLQEILKYIFSFVLAGLLLWYVLKEQNIQEVATTFEDLNWGIVFSSIFISLVSHYIRGLRWGLMLKPLNYKASGTNLFMATMTGYAGNVIIPRFGEFFRCGILQKLTKIPAKTSFGAVVAERAIDLVIFILLFSIAFFSQFEKLQDMIMPHFTSNEEALKGKLYILIIIGIVGLMVLGVLFKIRKRLFKTPLFRKLYSFIHGILEGMAGVFKLRSKDLATYFLYTVLIWITYFYMCYVLFFAIEGTSSLSPMVGFVMMMMGGLGMVLPTPGGTGSYHFFATQTLLIYGVAETNAIAFALLMHTSQTISVLTIGGISTLVANLKKTPESIEQTEKNGI</sequence>
<name>A0A7X9RTL1_9BACT</name>
<feature type="transmembrane region" description="Helical" evidence="6">
    <location>
        <begin position="162"/>
        <end position="182"/>
    </location>
</feature>
<dbReference type="AlphaFoldDB" id="A0A7X9RTL1"/>
<dbReference type="Proteomes" id="UP000576082">
    <property type="component" value="Unassembled WGS sequence"/>
</dbReference>
<dbReference type="InterPro" id="IPR022791">
    <property type="entry name" value="L-PG_synthase/AglD"/>
</dbReference>
<keyword evidence="8" id="KW-1185">Reference proteome</keyword>
<protein>
    <submittedName>
        <fullName evidence="7">Flippase-like domain-containing protein</fullName>
    </submittedName>
</protein>
<dbReference type="RefSeq" id="WP_169655796.1">
    <property type="nucleotide sequence ID" value="NZ_JABANE010000011.1"/>
</dbReference>
<evidence type="ECO:0000256" key="3">
    <source>
        <dbReference type="ARBA" id="ARBA00022692"/>
    </source>
</evidence>
<evidence type="ECO:0000256" key="1">
    <source>
        <dbReference type="ARBA" id="ARBA00004651"/>
    </source>
</evidence>
<feature type="transmembrane region" description="Helical" evidence="6">
    <location>
        <begin position="124"/>
        <end position="142"/>
    </location>
</feature>
<evidence type="ECO:0000313" key="8">
    <source>
        <dbReference type="Proteomes" id="UP000576082"/>
    </source>
</evidence>
<dbReference type="EMBL" id="JABANE010000011">
    <property type="protein sequence ID" value="NME67459.1"/>
    <property type="molecule type" value="Genomic_DNA"/>
</dbReference>
<organism evidence="7 8">
    <name type="scientific">Flammeovirga aprica JL-4</name>
    <dbReference type="NCBI Taxonomy" id="694437"/>
    <lineage>
        <taxon>Bacteria</taxon>
        <taxon>Pseudomonadati</taxon>
        <taxon>Bacteroidota</taxon>
        <taxon>Cytophagia</taxon>
        <taxon>Cytophagales</taxon>
        <taxon>Flammeovirgaceae</taxon>
        <taxon>Flammeovirga</taxon>
    </lineage>
</organism>
<accession>A0A7X9RTL1</accession>
<keyword evidence="3 6" id="KW-0812">Transmembrane</keyword>
<keyword evidence="5 6" id="KW-0472">Membrane</keyword>
<gene>
    <name evidence="7" type="ORF">HHU12_05730</name>
</gene>
<dbReference type="Pfam" id="PF03706">
    <property type="entry name" value="LPG_synthase_TM"/>
    <property type="match status" value="1"/>
</dbReference>
<feature type="transmembrane region" description="Helical" evidence="6">
    <location>
        <begin position="222"/>
        <end position="244"/>
    </location>
</feature>
<feature type="transmembrane region" description="Helical" evidence="6">
    <location>
        <begin position="7"/>
        <end position="24"/>
    </location>
</feature>
<evidence type="ECO:0000256" key="6">
    <source>
        <dbReference type="SAM" id="Phobius"/>
    </source>
</evidence>
<evidence type="ECO:0000256" key="4">
    <source>
        <dbReference type="ARBA" id="ARBA00022989"/>
    </source>
</evidence>